<dbReference type="EMBL" id="JAPFFK010000014">
    <property type="protein sequence ID" value="KAJ6717715.1"/>
    <property type="molecule type" value="Genomic_DNA"/>
</dbReference>
<keyword evidence="2" id="KW-1185">Reference proteome</keyword>
<proteinExistence type="predicted"/>
<dbReference type="AlphaFoldDB" id="A0A9Q0TU21"/>
<accession>A0A9Q0TU21</accession>
<name>A0A9Q0TU21_SALPP</name>
<dbReference type="Proteomes" id="UP001151532">
    <property type="component" value="Chromosome 10"/>
</dbReference>
<sequence length="57" mass="6332">MGQDGELPVEQHLWRYRVNRVKNGTGVVQLGSYINPWVDVEVDEQPTGSRAGCSLSC</sequence>
<reference evidence="1" key="1">
    <citation type="submission" date="2022-11" db="EMBL/GenBank/DDBJ databases">
        <authorList>
            <person name="Hyden B.L."/>
            <person name="Feng K."/>
            <person name="Yates T."/>
            <person name="Jawdy S."/>
            <person name="Smart L.B."/>
            <person name="Muchero W."/>
        </authorList>
    </citation>
    <scope>NUCLEOTIDE SEQUENCE</scope>
    <source>
        <tissue evidence="1">Shoot tip</tissue>
    </source>
</reference>
<evidence type="ECO:0000313" key="2">
    <source>
        <dbReference type="Proteomes" id="UP001151532"/>
    </source>
</evidence>
<reference evidence="1" key="2">
    <citation type="journal article" date="2023" name="Int. J. Mol. Sci.">
        <title>De Novo Assembly and Annotation of 11 Diverse Shrub Willow (Salix) Genomes Reveals Novel Gene Organization in Sex-Linked Regions.</title>
        <authorList>
            <person name="Hyden B."/>
            <person name="Feng K."/>
            <person name="Yates T.B."/>
            <person name="Jawdy S."/>
            <person name="Cereghino C."/>
            <person name="Smart L.B."/>
            <person name="Muchero W."/>
        </authorList>
    </citation>
    <scope>NUCLEOTIDE SEQUENCE</scope>
    <source>
        <tissue evidence="1">Shoot tip</tissue>
    </source>
</reference>
<dbReference type="OrthoDB" id="164921at2759"/>
<comment type="caution">
    <text evidence="1">The sequence shown here is derived from an EMBL/GenBank/DDBJ whole genome shotgun (WGS) entry which is preliminary data.</text>
</comment>
<evidence type="ECO:0000313" key="1">
    <source>
        <dbReference type="EMBL" id="KAJ6717715.1"/>
    </source>
</evidence>
<protein>
    <submittedName>
        <fullName evidence="1">Uncharacterized protein</fullName>
    </submittedName>
</protein>
<gene>
    <name evidence="1" type="ORF">OIU79_005798</name>
</gene>
<organism evidence="1 2">
    <name type="scientific">Salix purpurea</name>
    <name type="common">Purple osier willow</name>
    <dbReference type="NCBI Taxonomy" id="77065"/>
    <lineage>
        <taxon>Eukaryota</taxon>
        <taxon>Viridiplantae</taxon>
        <taxon>Streptophyta</taxon>
        <taxon>Embryophyta</taxon>
        <taxon>Tracheophyta</taxon>
        <taxon>Spermatophyta</taxon>
        <taxon>Magnoliopsida</taxon>
        <taxon>eudicotyledons</taxon>
        <taxon>Gunneridae</taxon>
        <taxon>Pentapetalae</taxon>
        <taxon>rosids</taxon>
        <taxon>fabids</taxon>
        <taxon>Malpighiales</taxon>
        <taxon>Salicaceae</taxon>
        <taxon>Saliceae</taxon>
        <taxon>Salix</taxon>
    </lineage>
</organism>